<evidence type="ECO:0000313" key="1">
    <source>
        <dbReference type="EMBL" id="MEQ2205634.1"/>
    </source>
</evidence>
<protein>
    <submittedName>
        <fullName evidence="1">Uncharacterized protein</fullName>
    </submittedName>
</protein>
<proteinExistence type="predicted"/>
<dbReference type="EMBL" id="JAHRIN010042185">
    <property type="protein sequence ID" value="MEQ2205634.1"/>
    <property type="molecule type" value="Genomic_DNA"/>
</dbReference>
<accession>A0ABV0RC70</accession>
<dbReference type="Proteomes" id="UP001434883">
    <property type="component" value="Unassembled WGS sequence"/>
</dbReference>
<name>A0ABV0RC70_9TELE</name>
<reference evidence="1 2" key="1">
    <citation type="submission" date="2021-06" db="EMBL/GenBank/DDBJ databases">
        <authorList>
            <person name="Palmer J.M."/>
        </authorList>
    </citation>
    <scope>NUCLEOTIDE SEQUENCE [LARGE SCALE GENOMIC DNA]</scope>
    <source>
        <strain evidence="1 2">XC_2019</strain>
        <tissue evidence="1">Muscle</tissue>
    </source>
</reference>
<keyword evidence="2" id="KW-1185">Reference proteome</keyword>
<sequence>MVGSNRFIYYSQNNHSDKVVKVIRGTIKVTWVAGITLRLVQWFFQSGLQSRFIMFKIESFFQSFSNHLPSLSKMCTLPSLKECPLSLKCRWTAGLELMSWLFCVGHSFV</sequence>
<gene>
    <name evidence="1" type="ORF">XENOCAPTIV_006757</name>
</gene>
<comment type="caution">
    <text evidence="1">The sequence shown here is derived from an EMBL/GenBank/DDBJ whole genome shotgun (WGS) entry which is preliminary data.</text>
</comment>
<evidence type="ECO:0000313" key="2">
    <source>
        <dbReference type="Proteomes" id="UP001434883"/>
    </source>
</evidence>
<organism evidence="1 2">
    <name type="scientific">Xenoophorus captivus</name>
    <dbReference type="NCBI Taxonomy" id="1517983"/>
    <lineage>
        <taxon>Eukaryota</taxon>
        <taxon>Metazoa</taxon>
        <taxon>Chordata</taxon>
        <taxon>Craniata</taxon>
        <taxon>Vertebrata</taxon>
        <taxon>Euteleostomi</taxon>
        <taxon>Actinopterygii</taxon>
        <taxon>Neopterygii</taxon>
        <taxon>Teleostei</taxon>
        <taxon>Neoteleostei</taxon>
        <taxon>Acanthomorphata</taxon>
        <taxon>Ovalentaria</taxon>
        <taxon>Atherinomorphae</taxon>
        <taxon>Cyprinodontiformes</taxon>
        <taxon>Goodeidae</taxon>
        <taxon>Xenoophorus</taxon>
    </lineage>
</organism>